<dbReference type="InterPro" id="IPR016193">
    <property type="entry name" value="Cytidine_deaminase-like"/>
</dbReference>
<dbReference type="Gene3D" id="3.40.140.10">
    <property type="entry name" value="Cytidine Deaminase, domain 2"/>
    <property type="match status" value="1"/>
</dbReference>
<evidence type="ECO:0000256" key="3">
    <source>
        <dbReference type="SAM" id="Phobius"/>
    </source>
</evidence>
<evidence type="ECO:0000313" key="6">
    <source>
        <dbReference type="Proteomes" id="UP000001700"/>
    </source>
</evidence>
<dbReference type="InterPro" id="IPR002125">
    <property type="entry name" value="CMP_dCMP_dom"/>
</dbReference>
<keyword evidence="3" id="KW-1133">Transmembrane helix</keyword>
<gene>
    <name evidence="5" type="ordered locus">RIEPE_0328</name>
</gene>
<dbReference type="Proteomes" id="UP000001700">
    <property type="component" value="Chromosome"/>
</dbReference>
<dbReference type="InterPro" id="IPR016192">
    <property type="entry name" value="APOBEC/CMP_deaminase_Zn-bd"/>
</dbReference>
<proteinExistence type="predicted"/>
<dbReference type="HOGENOM" id="CLU_025810_3_0_6"/>
<dbReference type="PROSITE" id="PS00903">
    <property type="entry name" value="CYT_DCMP_DEAMINASES_1"/>
    <property type="match status" value="1"/>
</dbReference>
<dbReference type="InterPro" id="IPR058535">
    <property type="entry name" value="MafB19-deam"/>
</dbReference>
<evidence type="ECO:0000313" key="5">
    <source>
        <dbReference type="EMBL" id="ADD79923.1"/>
    </source>
</evidence>
<keyword evidence="6" id="KW-1185">Reference proteome</keyword>
<feature type="domain" description="CMP/dCMP-type deaminase" evidence="4">
    <location>
        <begin position="13"/>
        <end position="127"/>
    </location>
</feature>
<dbReference type="GO" id="GO:0002100">
    <property type="term" value="P:tRNA wobble adenosine to inosine editing"/>
    <property type="evidence" value="ECO:0007669"/>
    <property type="project" value="InterPro"/>
</dbReference>
<dbReference type="KEGG" id="rip:RIEPE_0328"/>
<keyword evidence="3" id="KW-0812">Transmembrane</keyword>
<keyword evidence="1" id="KW-0479">Metal-binding</keyword>
<dbReference type="CDD" id="cd01285">
    <property type="entry name" value="nucleoside_deaminase"/>
    <property type="match status" value="1"/>
</dbReference>
<dbReference type="PANTHER" id="PTHR11079">
    <property type="entry name" value="CYTOSINE DEAMINASE FAMILY MEMBER"/>
    <property type="match status" value="1"/>
</dbReference>
<keyword evidence="5" id="KW-0378">Hydrolase</keyword>
<dbReference type="OrthoDB" id="9802676at2"/>
<accession>D4G8C1</accession>
<evidence type="ECO:0000259" key="4">
    <source>
        <dbReference type="PROSITE" id="PS51747"/>
    </source>
</evidence>
<protein>
    <submittedName>
        <fullName evidence="5">tRNA-specific adenosine deaminase</fullName>
        <ecNumber evidence="5">3.5.4.-</ecNumber>
    </submittedName>
</protein>
<dbReference type="PANTHER" id="PTHR11079:SF179">
    <property type="entry name" value="TRNA(ADENINE(34)) DEAMINASE, CHLOROPLASTIC"/>
    <property type="match status" value="1"/>
</dbReference>
<feature type="transmembrane region" description="Helical" evidence="3">
    <location>
        <begin position="140"/>
        <end position="159"/>
    </location>
</feature>
<name>D4G8C1_RIEPU</name>
<evidence type="ECO:0000256" key="1">
    <source>
        <dbReference type="ARBA" id="ARBA00022723"/>
    </source>
</evidence>
<dbReference type="PROSITE" id="PS51747">
    <property type="entry name" value="CYT_DCMP_DEAMINASES_2"/>
    <property type="match status" value="1"/>
</dbReference>
<dbReference type="STRING" id="515618.RIEPE_0328"/>
<sequence length="171" mass="19707">MIIEQKPSKNQLKKDFFWMNKSLDLAKKSEILGEIPIGAVLIYQDNIVASSGNEVILRNDPSAHAEIIVIREGAKHFKNYRLKENLTIYVTIFPCIMCMGAIFQSRISRVVYGSENYKNNLSFFLFEKNNTNISMNYGHITVYGGILSRSCSSILKNFFKKRRNLIQPKKF</sequence>
<dbReference type="RefSeq" id="WP_013087899.1">
    <property type="nucleotide sequence ID" value="NC_014109.1"/>
</dbReference>
<dbReference type="EC" id="3.5.4.-" evidence="5"/>
<keyword evidence="2" id="KW-0862">Zinc</keyword>
<dbReference type="GO" id="GO:0008270">
    <property type="term" value="F:zinc ion binding"/>
    <property type="evidence" value="ECO:0007669"/>
    <property type="project" value="InterPro"/>
</dbReference>
<evidence type="ECO:0000256" key="2">
    <source>
        <dbReference type="ARBA" id="ARBA00022833"/>
    </source>
</evidence>
<dbReference type="AlphaFoldDB" id="D4G8C1"/>
<organism evidence="5 6">
    <name type="scientific">Riesia pediculicola (strain USDA)</name>
    <dbReference type="NCBI Taxonomy" id="515618"/>
    <lineage>
        <taxon>Bacteria</taxon>
        <taxon>Pseudomonadati</taxon>
        <taxon>Pseudomonadota</taxon>
        <taxon>Gammaproteobacteria</taxon>
        <taxon>Enterobacterales</taxon>
        <taxon>Enterobacteriaceae</taxon>
        <taxon>Candidatus Riesia</taxon>
    </lineage>
</organism>
<feature type="transmembrane region" description="Helical" evidence="3">
    <location>
        <begin position="86"/>
        <end position="107"/>
    </location>
</feature>
<dbReference type="EMBL" id="CP001085">
    <property type="protein sequence ID" value="ADD79923.1"/>
    <property type="molecule type" value="Genomic_DNA"/>
</dbReference>
<dbReference type="GO" id="GO:0052717">
    <property type="term" value="F:tRNA-specific adenosine-34 deaminase activity"/>
    <property type="evidence" value="ECO:0007669"/>
    <property type="project" value="UniProtKB-EC"/>
</dbReference>
<dbReference type="SUPFAM" id="SSF53927">
    <property type="entry name" value="Cytidine deaminase-like"/>
    <property type="match status" value="1"/>
</dbReference>
<dbReference type="eggNOG" id="COG0590">
    <property type="taxonomic scope" value="Bacteria"/>
</dbReference>
<dbReference type="Pfam" id="PF14437">
    <property type="entry name" value="MafB19-deam"/>
    <property type="match status" value="1"/>
</dbReference>
<keyword evidence="3" id="KW-0472">Membrane</keyword>
<reference evidence="5" key="1">
    <citation type="submission" date="2008-05" db="EMBL/GenBank/DDBJ databases">
        <title>Genome sequence of Riesia pediculicola USDA.</title>
        <authorList>
            <person name="Kirkness E.F."/>
        </authorList>
    </citation>
    <scope>NUCLEOTIDE SEQUENCE [LARGE SCALE GENOMIC DNA]</scope>
    <source>
        <strain evidence="5">USDA</strain>
    </source>
</reference>